<accession>A0A0D3KC41</accession>
<dbReference type="Gene3D" id="3.30.730.10">
    <property type="entry name" value="AP2/ERF domain"/>
    <property type="match status" value="2"/>
</dbReference>
<reference evidence="2" key="1">
    <citation type="journal article" date="2013" name="Nature">
        <title>Pan genome of the phytoplankton Emiliania underpins its global distribution.</title>
        <authorList>
            <person name="Read B.A."/>
            <person name="Kegel J."/>
            <person name="Klute M.J."/>
            <person name="Kuo A."/>
            <person name="Lefebvre S.C."/>
            <person name="Maumus F."/>
            <person name="Mayer C."/>
            <person name="Miller J."/>
            <person name="Monier A."/>
            <person name="Salamov A."/>
            <person name="Young J."/>
            <person name="Aguilar M."/>
            <person name="Claverie J.M."/>
            <person name="Frickenhaus S."/>
            <person name="Gonzalez K."/>
            <person name="Herman E.K."/>
            <person name="Lin Y.C."/>
            <person name="Napier J."/>
            <person name="Ogata H."/>
            <person name="Sarno A.F."/>
            <person name="Shmutz J."/>
            <person name="Schroeder D."/>
            <person name="de Vargas C."/>
            <person name="Verret F."/>
            <person name="von Dassow P."/>
            <person name="Valentin K."/>
            <person name="Van de Peer Y."/>
            <person name="Wheeler G."/>
            <person name="Dacks J.B."/>
            <person name="Delwiche C.F."/>
            <person name="Dyhrman S.T."/>
            <person name="Glockner G."/>
            <person name="John U."/>
            <person name="Richards T."/>
            <person name="Worden A.Z."/>
            <person name="Zhang X."/>
            <person name="Grigoriev I.V."/>
            <person name="Allen A.E."/>
            <person name="Bidle K."/>
            <person name="Borodovsky M."/>
            <person name="Bowler C."/>
            <person name="Brownlee C."/>
            <person name="Cock J.M."/>
            <person name="Elias M."/>
            <person name="Gladyshev V.N."/>
            <person name="Groth M."/>
            <person name="Guda C."/>
            <person name="Hadaegh A."/>
            <person name="Iglesias-Rodriguez M.D."/>
            <person name="Jenkins J."/>
            <person name="Jones B.M."/>
            <person name="Lawson T."/>
            <person name="Leese F."/>
            <person name="Lindquist E."/>
            <person name="Lobanov A."/>
            <person name="Lomsadze A."/>
            <person name="Malik S.B."/>
            <person name="Marsh M.E."/>
            <person name="Mackinder L."/>
            <person name="Mock T."/>
            <person name="Mueller-Roeber B."/>
            <person name="Pagarete A."/>
            <person name="Parker M."/>
            <person name="Probert I."/>
            <person name="Quesneville H."/>
            <person name="Raines C."/>
            <person name="Rensing S.A."/>
            <person name="Riano-Pachon D.M."/>
            <person name="Richier S."/>
            <person name="Rokitta S."/>
            <person name="Shiraiwa Y."/>
            <person name="Soanes D.M."/>
            <person name="van der Giezen M."/>
            <person name="Wahlund T.M."/>
            <person name="Williams B."/>
            <person name="Wilson W."/>
            <person name="Wolfe G."/>
            <person name="Wurch L.L."/>
        </authorList>
    </citation>
    <scope>NUCLEOTIDE SEQUENCE</scope>
</reference>
<dbReference type="PANTHER" id="PTHR31677:SF157">
    <property type="entry name" value="AP2_ERF DOMAIN-CONTAINING PROTEIN"/>
    <property type="match status" value="1"/>
</dbReference>
<dbReference type="GeneID" id="17278596"/>
<dbReference type="InterPro" id="IPR036955">
    <property type="entry name" value="AP2/ERF_dom_sf"/>
</dbReference>
<organism evidence="1 2">
    <name type="scientific">Emiliania huxleyi (strain CCMP1516)</name>
    <dbReference type="NCBI Taxonomy" id="280463"/>
    <lineage>
        <taxon>Eukaryota</taxon>
        <taxon>Haptista</taxon>
        <taxon>Haptophyta</taxon>
        <taxon>Prymnesiophyceae</taxon>
        <taxon>Isochrysidales</taxon>
        <taxon>Noelaerhabdaceae</taxon>
        <taxon>Emiliania</taxon>
    </lineage>
</organism>
<evidence type="ECO:0000313" key="2">
    <source>
        <dbReference type="Proteomes" id="UP000013827"/>
    </source>
</evidence>
<dbReference type="EnsemblProtists" id="EOD33326">
    <property type="protein sequence ID" value="EOD33326"/>
    <property type="gene ID" value="EMIHUDRAFT_111899"/>
</dbReference>
<dbReference type="HOGENOM" id="CLU_420067_0_0_1"/>
<dbReference type="RefSeq" id="XP_005785755.1">
    <property type="nucleotide sequence ID" value="XM_005785698.1"/>
</dbReference>
<dbReference type="PaxDb" id="2903-EOD33326"/>
<dbReference type="InterPro" id="IPR016177">
    <property type="entry name" value="DNA-bd_dom_sf"/>
</dbReference>
<dbReference type="AlphaFoldDB" id="A0A0D3KC41"/>
<dbReference type="KEGG" id="ehx:EMIHUDRAFT_111899"/>
<dbReference type="GO" id="GO:0003677">
    <property type="term" value="F:DNA binding"/>
    <property type="evidence" value="ECO:0007669"/>
    <property type="project" value="InterPro"/>
</dbReference>
<dbReference type="Proteomes" id="UP000013827">
    <property type="component" value="Unassembled WGS sequence"/>
</dbReference>
<dbReference type="GO" id="GO:0003700">
    <property type="term" value="F:DNA-binding transcription factor activity"/>
    <property type="evidence" value="ECO:0007669"/>
    <property type="project" value="InterPro"/>
</dbReference>
<dbReference type="SUPFAM" id="SSF54171">
    <property type="entry name" value="DNA-binding domain"/>
    <property type="match status" value="3"/>
</dbReference>
<sequence length="653" mass="67254">MQPSTADAVWTTEELQRFVQEARTADPRHFKMDHELAEAITAATDKVRPGVRVTRAALELLTELASAPTAGGALAGVLQNLDEKHRRRAIAVEAAVAYARAVEAAERAAVEPVVTVPAAEPAAGAAGAAGEPREQGLASSQTIVPPLAPRTEALAASEPGRTAAVATEAEGLRLHLSSSNSTGYRGVYEDSGRFQAQHWVDGRNAYLGTFGSAVEAAVAYARAVGEYQPPPVAAVTAAEGFQLHMSSSNATGYTGVSLERGRFQARRVVNGRQVYLGVFGTAVEAAVAYARHGRLRAAVEAAVAYEAAVARQPEEGEEEEEEGEAPAPVVEAEGLQLQPEAAAEEAVEVDVAVMVAVDDEEEEGGAVEAVEVVEAVAAELERAQGQLRDWLSAPVVAPAESQAGHGSAASVVGQEGMMAGAEAEGGEEGEAAVGLVTESEGYRLHLSSTGSTGYLGVFRREDCGRLKFVAMVSLHDGHRMRLTYLGVFPTAVKAAVAVAKAKLQSSSGGPSSAVQVGPVPTAPPRRAPLVAEAEGLRLHVSSRSNNTTGYTGVVKHGSRFKAQDRRDGKAVSLGTFDTAVEAAVAYARAVGQAPAQGSAAAGSEALDSDEGEGEVVAVGSGDGGAALGGLAALQARAAEALHRMGGDLPRHEP</sequence>
<evidence type="ECO:0008006" key="3">
    <source>
        <dbReference type="Google" id="ProtNLM"/>
    </source>
</evidence>
<reference evidence="1" key="2">
    <citation type="submission" date="2024-10" db="UniProtKB">
        <authorList>
            <consortium name="EnsemblProtists"/>
        </authorList>
    </citation>
    <scope>IDENTIFICATION</scope>
</reference>
<name>A0A0D3KC41_EMIH1</name>
<evidence type="ECO:0000313" key="1">
    <source>
        <dbReference type="EnsemblProtists" id="EOD33326"/>
    </source>
</evidence>
<keyword evidence="2" id="KW-1185">Reference proteome</keyword>
<protein>
    <recommendedName>
        <fullName evidence="3">AP2/ERF domain-containing protein</fullName>
    </recommendedName>
</protein>
<proteinExistence type="predicted"/>
<dbReference type="PANTHER" id="PTHR31677">
    <property type="entry name" value="AP2 DOMAIN CLASS TRANSCRIPTION FACTOR"/>
    <property type="match status" value="1"/>
</dbReference>